<dbReference type="Gene3D" id="1.10.10.10">
    <property type="entry name" value="Winged helix-like DNA-binding domain superfamily/Winged helix DNA-binding domain"/>
    <property type="match status" value="1"/>
</dbReference>
<evidence type="ECO:0000259" key="2">
    <source>
        <dbReference type="PROSITE" id="PS50186"/>
    </source>
</evidence>
<dbReference type="Gene3D" id="1.25.40.10">
    <property type="entry name" value="Tetratricopeptide repeat domain"/>
    <property type="match status" value="1"/>
</dbReference>
<dbReference type="Proteomes" id="UP000054408">
    <property type="component" value="Unassembled WGS sequence"/>
</dbReference>
<dbReference type="InterPro" id="IPR011990">
    <property type="entry name" value="TPR-like_helical_dom_sf"/>
</dbReference>
<feature type="compositionally biased region" description="Basic residues" evidence="1">
    <location>
        <begin position="287"/>
        <end position="298"/>
    </location>
</feature>
<name>A0A0L0D1P3_THETB</name>
<dbReference type="InterPro" id="IPR036390">
    <property type="entry name" value="WH_DNA-bd_sf"/>
</dbReference>
<dbReference type="InterPro" id="IPR000591">
    <property type="entry name" value="DEP_dom"/>
</dbReference>
<gene>
    <name evidence="3" type="ORF">AMSG_00239</name>
</gene>
<feature type="region of interest" description="Disordered" evidence="1">
    <location>
        <begin position="480"/>
        <end position="510"/>
    </location>
</feature>
<dbReference type="OrthoDB" id="5977487at2759"/>
<evidence type="ECO:0000256" key="1">
    <source>
        <dbReference type="SAM" id="MobiDB-lite"/>
    </source>
</evidence>
<dbReference type="CDD" id="cd04371">
    <property type="entry name" value="DEP"/>
    <property type="match status" value="1"/>
</dbReference>
<feature type="region of interest" description="Disordered" evidence="1">
    <location>
        <begin position="1267"/>
        <end position="1315"/>
    </location>
</feature>
<feature type="domain" description="DEP" evidence="2">
    <location>
        <begin position="15"/>
        <end position="93"/>
    </location>
</feature>
<dbReference type="PROSITE" id="PS50186">
    <property type="entry name" value="DEP"/>
    <property type="match status" value="1"/>
</dbReference>
<feature type="compositionally biased region" description="Low complexity" evidence="1">
    <location>
        <begin position="496"/>
        <end position="510"/>
    </location>
</feature>
<evidence type="ECO:0000313" key="3">
    <source>
        <dbReference type="EMBL" id="KNC46121.1"/>
    </source>
</evidence>
<dbReference type="STRING" id="461836.A0A0L0D1P3"/>
<organism evidence="3 4">
    <name type="scientific">Thecamonas trahens ATCC 50062</name>
    <dbReference type="NCBI Taxonomy" id="461836"/>
    <lineage>
        <taxon>Eukaryota</taxon>
        <taxon>Apusozoa</taxon>
        <taxon>Apusomonadida</taxon>
        <taxon>Apusomonadidae</taxon>
        <taxon>Thecamonas</taxon>
    </lineage>
</organism>
<keyword evidence="4" id="KW-1185">Reference proteome</keyword>
<evidence type="ECO:0000313" key="4">
    <source>
        <dbReference type="Proteomes" id="UP000054408"/>
    </source>
</evidence>
<dbReference type="RefSeq" id="XP_013763098.1">
    <property type="nucleotide sequence ID" value="XM_013907644.1"/>
</dbReference>
<feature type="compositionally biased region" description="Low complexity" evidence="1">
    <location>
        <begin position="1283"/>
        <end position="1306"/>
    </location>
</feature>
<feature type="region of interest" description="Disordered" evidence="1">
    <location>
        <begin position="287"/>
        <end position="308"/>
    </location>
</feature>
<proteinExistence type="predicted"/>
<dbReference type="GeneID" id="25560055"/>
<dbReference type="PANTHER" id="PTHR19959:SF119">
    <property type="entry name" value="FUNGAL LIPASE-LIKE DOMAIN-CONTAINING PROTEIN"/>
    <property type="match status" value="1"/>
</dbReference>
<dbReference type="Pfam" id="PF00610">
    <property type="entry name" value="DEP"/>
    <property type="match status" value="1"/>
</dbReference>
<sequence>MDALIALARDSAIFVRTGAEVCGLIQDRRYLWSAYKDCVVGSELASFFLTFALASSREEAVALGDALIELGVLKHVLGRHTFKDKYLFYEFDDRAIAALRSSIRDILSDVETAARPSVLGAAVSARVRGDDKGLPAASIDVGRGALRRAGPSSGGARSRAASVLPEPSASSTRIAQVELLADLYVEQKVFVEAAKLYAYALSLRLSMAGDGAESNSSGELHAVQLGVMAQRRLLVRLFFVEFAYLQHMAGTMSSKDARDPSSRKRLKAFRARAFAAFESLTVSGKASSKRGVSKGKGKGKSDGDDDGSAAALSKCAEAVRAMARSREALRLSRLNAMIMLESGGSASDISIYCADTVISIFSDMVRGAVMELGPPPSAYALAVVGDLACRNVALYPRLDFAVVMEDDSDEASAYFHTLSTLVFLKVIGLGETQVQVFGTQRNEFGCSFGLFTPVHFPNEALGTPLKLASLFLTGSTFGGGSGPGGPGPGSPDARRSPLISPSPASPPASELSFSVPCIPPGAVDYSVFCRAFYPMRLVAGESNLLAQFRALVDTVLGCPLQDMSYSALRSAPLRPVTPVAARADDEMFVTGSVVRHVLATAMIREAVHAFDARRNAASGAVSVPYLHARPLVWDLLQGLIHGLAFYFEVDEVDSCWMAVEQLTSQGVLSPQLSGELMAALSFVYVLRLKLAQHYGCGRELATSPVLKRAHAQRVGNCECGGWSEASGCRLADAPLLSHSPVYELSASEAEALEHALRLGLALASELERLVSGVLPYSTPLLGHTLEPALEASSLGGQLMTAQGLEIMHAFSSAARVYDAVATEICDGVETLLPVEMAALQGWVAWRRGRAELAKLADGLAAPDTAVAHLSTALQWLADIERLSGDPAKDVALYGANAGAESSGGSAATWLVWSLMGLYSRPAIGYARALVLVHVGMAYGYGGWRGHQRAALKEALAVLTSLDQGSVSAAARTYSAVGLQRALVTVYGELGRVELCGKSLALASSYLTSALNRLRASSLRVSCPSPHAATGVEAYGMSFSEASAAAGLAPFVDAHLSLLFGTMSELMVARGDLSAGKDYVARGIEVQEHHLRRDGVPHAALGEHYMQMGRILARSHMHSEALDWFGWAMHVFERVYGAVLALRGPEATATAMCALASPPGASRAAVAMGEVHAALADTLYQLGYFDMAELHYGYVVRLAEAAKEEAGGGAFVSSVRSRLALAAAKAREAIGAICNIQERFSLAAEAYAMALAAYDQVLSESAAAEAANQDEPWKAGGSVRGRPATTGSTGSGGSSSTSAASSSAGGRVSRDEEARRRAEVELDAGRCRFNAGFVAKALSHAEEAVSYFEGAHAIFARVLGATHPDTVLARAESKRQTEKAAAS</sequence>
<dbReference type="EMBL" id="GL349433">
    <property type="protein sequence ID" value="KNC46121.1"/>
    <property type="molecule type" value="Genomic_DNA"/>
</dbReference>
<dbReference type="SUPFAM" id="SSF46785">
    <property type="entry name" value="Winged helix' DNA-binding domain"/>
    <property type="match status" value="1"/>
</dbReference>
<dbReference type="SMART" id="SM00049">
    <property type="entry name" value="DEP"/>
    <property type="match status" value="1"/>
</dbReference>
<dbReference type="InterPro" id="IPR036388">
    <property type="entry name" value="WH-like_DNA-bd_sf"/>
</dbReference>
<dbReference type="GO" id="GO:0035556">
    <property type="term" value="P:intracellular signal transduction"/>
    <property type="evidence" value="ECO:0007669"/>
    <property type="project" value="InterPro"/>
</dbReference>
<reference evidence="3 4" key="1">
    <citation type="submission" date="2010-05" db="EMBL/GenBank/DDBJ databases">
        <title>The Genome Sequence of Thecamonas trahens ATCC 50062.</title>
        <authorList>
            <consortium name="The Broad Institute Genome Sequencing Platform"/>
            <person name="Russ C."/>
            <person name="Cuomo C."/>
            <person name="Shea T."/>
            <person name="Young S.K."/>
            <person name="Zeng Q."/>
            <person name="Koehrsen M."/>
            <person name="Haas B."/>
            <person name="Borodovsky M."/>
            <person name="Guigo R."/>
            <person name="Alvarado L."/>
            <person name="Berlin A."/>
            <person name="Bochicchio J."/>
            <person name="Borenstein D."/>
            <person name="Chapman S."/>
            <person name="Chen Z."/>
            <person name="Freedman E."/>
            <person name="Gellesch M."/>
            <person name="Goldberg J."/>
            <person name="Griggs A."/>
            <person name="Gujja S."/>
            <person name="Heilman E."/>
            <person name="Heiman D."/>
            <person name="Hepburn T."/>
            <person name="Howarth C."/>
            <person name="Jen D."/>
            <person name="Larson L."/>
            <person name="Mehta T."/>
            <person name="Park D."/>
            <person name="Pearson M."/>
            <person name="Roberts A."/>
            <person name="Saif S."/>
            <person name="Shenoy N."/>
            <person name="Sisk P."/>
            <person name="Stolte C."/>
            <person name="Sykes S."/>
            <person name="Thomson T."/>
            <person name="Walk T."/>
            <person name="White J."/>
            <person name="Yandava C."/>
            <person name="Burger G."/>
            <person name="Gray M.W."/>
            <person name="Holland P.W.H."/>
            <person name="King N."/>
            <person name="Lang F.B.F."/>
            <person name="Roger A.J."/>
            <person name="Ruiz-Trillo I."/>
            <person name="Lander E."/>
            <person name="Nusbaum C."/>
        </authorList>
    </citation>
    <scope>NUCLEOTIDE SEQUENCE [LARGE SCALE GENOMIC DNA]</scope>
    <source>
        <strain evidence="3 4">ATCC 50062</strain>
    </source>
</reference>
<dbReference type="PANTHER" id="PTHR19959">
    <property type="entry name" value="KINESIN LIGHT CHAIN"/>
    <property type="match status" value="1"/>
</dbReference>
<protein>
    <recommendedName>
        <fullName evidence="2">DEP domain-containing protein</fullName>
    </recommendedName>
</protein>
<accession>A0A0L0D1P3</accession>